<dbReference type="Proteomes" id="UP000505306">
    <property type="component" value="Chromosome"/>
</dbReference>
<dbReference type="RefSeq" id="WP_164679385.1">
    <property type="nucleotide sequence ID" value="NZ_CP049057.1"/>
</dbReference>
<keyword evidence="1" id="KW-1133">Transmembrane helix</keyword>
<keyword evidence="1" id="KW-0472">Membrane</keyword>
<evidence type="ECO:0000313" key="3">
    <source>
        <dbReference type="Proteomes" id="UP000505306"/>
    </source>
</evidence>
<dbReference type="PROSITE" id="PS51257">
    <property type="entry name" value="PROKAR_LIPOPROTEIN"/>
    <property type="match status" value="1"/>
</dbReference>
<evidence type="ECO:0000256" key="1">
    <source>
        <dbReference type="SAM" id="Phobius"/>
    </source>
</evidence>
<proteinExistence type="predicted"/>
<gene>
    <name evidence="2" type="ORF">G5B37_07270</name>
</gene>
<sequence>MKSIVLLLSICVLFTSCYSYKTYLGAPENIIVGKKYHFDFKNGKEGIYRIDSIGQDAYYYKRGNKVKSIAFSENQKTEQGKFSITRTAGLTGGVAIAATGIAAIIVFLTNW</sequence>
<organism evidence="2 3">
    <name type="scientific">Rasiella rasia</name>
    <dbReference type="NCBI Taxonomy" id="2744027"/>
    <lineage>
        <taxon>Bacteria</taxon>
        <taxon>Pseudomonadati</taxon>
        <taxon>Bacteroidota</taxon>
        <taxon>Flavobacteriia</taxon>
        <taxon>Flavobacteriales</taxon>
        <taxon>Flavobacteriaceae</taxon>
        <taxon>Rasiella</taxon>
    </lineage>
</organism>
<dbReference type="AlphaFoldDB" id="A0A6G6GLK5"/>
<dbReference type="KEGG" id="mgel:G5B37_07270"/>
<accession>A0A6G6GLK5</accession>
<name>A0A6G6GLK5_9FLAO</name>
<evidence type="ECO:0008006" key="4">
    <source>
        <dbReference type="Google" id="ProtNLM"/>
    </source>
</evidence>
<reference evidence="2 3" key="1">
    <citation type="submission" date="2020-02" db="EMBL/GenBank/DDBJ databases">
        <title>Complete genome sequence of Flavobacteriaceae bacterium.</title>
        <authorList>
            <person name="Kim S.-J."/>
            <person name="Kim Y.-S."/>
            <person name="Kim K.-H."/>
        </authorList>
    </citation>
    <scope>NUCLEOTIDE SEQUENCE [LARGE SCALE GENOMIC DNA]</scope>
    <source>
        <strain evidence="2 3">RR4-40</strain>
    </source>
</reference>
<evidence type="ECO:0000313" key="2">
    <source>
        <dbReference type="EMBL" id="QIE59370.1"/>
    </source>
</evidence>
<feature type="transmembrane region" description="Helical" evidence="1">
    <location>
        <begin position="88"/>
        <end position="108"/>
    </location>
</feature>
<keyword evidence="1" id="KW-0812">Transmembrane</keyword>
<keyword evidence="3" id="KW-1185">Reference proteome</keyword>
<protein>
    <recommendedName>
        <fullName evidence="4">Lipoprotein</fullName>
    </recommendedName>
</protein>
<dbReference type="EMBL" id="CP049057">
    <property type="protein sequence ID" value="QIE59370.1"/>
    <property type="molecule type" value="Genomic_DNA"/>
</dbReference>